<dbReference type="InterPro" id="IPR003728">
    <property type="entry name" value="Ribosome_maturation_RimP"/>
</dbReference>
<reference evidence="7 8" key="1">
    <citation type="submission" date="2022-03" db="EMBL/GenBank/DDBJ databases">
        <title>Complete genome sequence of Lysobacter capsici VKM B-2533 and Lysobacter gummosus 10.1.1, promising sources of lytic agents.</title>
        <authorList>
            <person name="Tarlachkov S.V."/>
            <person name="Kudryakova I.V."/>
            <person name="Afoshin A.S."/>
            <person name="Leontyevskaya E.A."/>
            <person name="Leontyevskaya N.V."/>
        </authorList>
    </citation>
    <scope>NUCLEOTIDE SEQUENCE [LARGE SCALE GENOMIC DNA]</scope>
    <source>
        <strain evidence="7 8">10.1.1</strain>
    </source>
</reference>
<dbReference type="PANTHER" id="PTHR33867:SF1">
    <property type="entry name" value="RIBOSOME MATURATION FACTOR RIMP"/>
    <property type="match status" value="1"/>
</dbReference>
<name>A0ABY3XIY4_9GAMM</name>
<feature type="domain" description="Ribosome maturation factor RimP N-terminal" evidence="5">
    <location>
        <begin position="11"/>
        <end position="96"/>
    </location>
</feature>
<dbReference type="RefSeq" id="WP_057942719.1">
    <property type="nucleotide sequence ID" value="NZ_CP011131.1"/>
</dbReference>
<comment type="function">
    <text evidence="3">Required for maturation of 30S ribosomal subunits.</text>
</comment>
<dbReference type="NCBIfam" id="NF000927">
    <property type="entry name" value="PRK00092.1-1"/>
    <property type="match status" value="1"/>
</dbReference>
<proteinExistence type="inferred from homology"/>
<dbReference type="Pfam" id="PF17384">
    <property type="entry name" value="DUF150_C"/>
    <property type="match status" value="1"/>
</dbReference>
<dbReference type="PANTHER" id="PTHR33867">
    <property type="entry name" value="RIBOSOME MATURATION FACTOR RIMP"/>
    <property type="match status" value="1"/>
</dbReference>
<gene>
    <name evidence="3 7" type="primary">rimP</name>
    <name evidence="7" type="ORF">MOV92_10260</name>
</gene>
<comment type="subcellular location">
    <subcellularLocation>
        <location evidence="3">Cytoplasm</location>
    </subcellularLocation>
</comment>
<dbReference type="SUPFAM" id="SSF75420">
    <property type="entry name" value="YhbC-like, N-terminal domain"/>
    <property type="match status" value="1"/>
</dbReference>
<organism evidence="7 8">
    <name type="scientific">Lysobacter gummosus</name>
    <dbReference type="NCBI Taxonomy" id="262324"/>
    <lineage>
        <taxon>Bacteria</taxon>
        <taxon>Pseudomonadati</taxon>
        <taxon>Pseudomonadota</taxon>
        <taxon>Gammaproteobacteria</taxon>
        <taxon>Lysobacterales</taxon>
        <taxon>Lysobacteraceae</taxon>
        <taxon>Lysobacter</taxon>
    </lineage>
</organism>
<evidence type="ECO:0000256" key="1">
    <source>
        <dbReference type="ARBA" id="ARBA00022490"/>
    </source>
</evidence>
<dbReference type="Gene3D" id="2.30.30.180">
    <property type="entry name" value="Ribosome maturation factor RimP, C-terminal domain"/>
    <property type="match status" value="1"/>
</dbReference>
<evidence type="ECO:0000256" key="3">
    <source>
        <dbReference type="HAMAP-Rule" id="MF_01077"/>
    </source>
</evidence>
<dbReference type="HAMAP" id="MF_01077">
    <property type="entry name" value="RimP"/>
    <property type="match status" value="1"/>
</dbReference>
<dbReference type="InterPro" id="IPR036847">
    <property type="entry name" value="RimP_C_sf"/>
</dbReference>
<dbReference type="Pfam" id="PF02576">
    <property type="entry name" value="RimP_N"/>
    <property type="match status" value="1"/>
</dbReference>
<evidence type="ECO:0000259" key="5">
    <source>
        <dbReference type="Pfam" id="PF02576"/>
    </source>
</evidence>
<protein>
    <recommendedName>
        <fullName evidence="3">Ribosome maturation factor RimP</fullName>
    </recommendedName>
</protein>
<feature type="compositionally biased region" description="Basic residues" evidence="4">
    <location>
        <begin position="195"/>
        <end position="205"/>
    </location>
</feature>
<comment type="similarity">
    <text evidence="3">Belongs to the RimP family.</text>
</comment>
<dbReference type="CDD" id="cd01734">
    <property type="entry name" value="YlxS_C"/>
    <property type="match status" value="1"/>
</dbReference>
<dbReference type="SUPFAM" id="SSF74942">
    <property type="entry name" value="YhbC-like, C-terminal domain"/>
    <property type="match status" value="1"/>
</dbReference>
<feature type="domain" description="Ribosome maturation factor RimP C-terminal" evidence="6">
    <location>
        <begin position="99"/>
        <end position="168"/>
    </location>
</feature>
<evidence type="ECO:0000256" key="4">
    <source>
        <dbReference type="SAM" id="MobiDB-lite"/>
    </source>
</evidence>
<dbReference type="InterPro" id="IPR028998">
    <property type="entry name" value="RimP_C"/>
</dbReference>
<dbReference type="Gene3D" id="3.30.300.70">
    <property type="entry name" value="RimP-like superfamily, N-terminal"/>
    <property type="match status" value="1"/>
</dbReference>
<feature type="region of interest" description="Disordered" evidence="4">
    <location>
        <begin position="172"/>
        <end position="205"/>
    </location>
</feature>
<feature type="compositionally biased region" description="Basic and acidic residues" evidence="4">
    <location>
        <begin position="185"/>
        <end position="194"/>
    </location>
</feature>
<dbReference type="EMBL" id="CP093547">
    <property type="protein sequence ID" value="UNP31595.1"/>
    <property type="molecule type" value="Genomic_DNA"/>
</dbReference>
<accession>A0ABY3XIY4</accession>
<keyword evidence="8" id="KW-1185">Reference proteome</keyword>
<dbReference type="Proteomes" id="UP000829194">
    <property type="component" value="Chromosome"/>
</dbReference>
<evidence type="ECO:0000259" key="6">
    <source>
        <dbReference type="Pfam" id="PF17384"/>
    </source>
</evidence>
<evidence type="ECO:0000313" key="7">
    <source>
        <dbReference type="EMBL" id="UNP31595.1"/>
    </source>
</evidence>
<keyword evidence="2 3" id="KW-0690">Ribosome biogenesis</keyword>
<dbReference type="InterPro" id="IPR028989">
    <property type="entry name" value="RimP_N"/>
</dbReference>
<keyword evidence="1 3" id="KW-0963">Cytoplasm</keyword>
<dbReference type="InterPro" id="IPR035956">
    <property type="entry name" value="RimP_N_sf"/>
</dbReference>
<sequence>MTDKATQIAALLAPTVESLGVELLGIEYLPAPGNATLRIYIDVPASEYEATPEGEQPRSVSIEDCEAVSREVSAQLDVEDPISSNYTLEVSSPGIDRPLFTLDHYARFIGETVKVGLKLPHEGRRRLTGQILAVEGEQVVFAVEGAPDEGRFVVPFMNIDKGRIVPDWAALGFAPTKPGQPADTGRIKPKDKPSKPPKRRASKKK</sequence>
<evidence type="ECO:0000313" key="8">
    <source>
        <dbReference type="Proteomes" id="UP000829194"/>
    </source>
</evidence>
<evidence type="ECO:0000256" key="2">
    <source>
        <dbReference type="ARBA" id="ARBA00022517"/>
    </source>
</evidence>